<comment type="caution">
    <text evidence="4">The sequence shown here is derived from an EMBL/GenBank/DDBJ whole genome shotgun (WGS) entry which is preliminary data.</text>
</comment>
<keyword evidence="4" id="KW-0255">Endonuclease</keyword>
<evidence type="ECO:0000313" key="4">
    <source>
        <dbReference type="EMBL" id="ROR97989.1"/>
    </source>
</evidence>
<dbReference type="GO" id="GO:0004519">
    <property type="term" value="F:endonuclease activity"/>
    <property type="evidence" value="ECO:0007669"/>
    <property type="project" value="UniProtKB-KW"/>
</dbReference>
<dbReference type="AlphaFoldDB" id="A0A3N2DDX5"/>
<feature type="compositionally biased region" description="Polar residues" evidence="2">
    <location>
        <begin position="7"/>
        <end position="16"/>
    </location>
</feature>
<evidence type="ECO:0000256" key="2">
    <source>
        <dbReference type="SAM" id="MobiDB-lite"/>
    </source>
</evidence>
<gene>
    <name evidence="4" type="ORF">EDC56_3658</name>
</gene>
<dbReference type="InterPro" id="IPR035901">
    <property type="entry name" value="GIY-YIG_endonuc_sf"/>
</dbReference>
<dbReference type="PROSITE" id="PS50164">
    <property type="entry name" value="GIY_YIG"/>
    <property type="match status" value="1"/>
</dbReference>
<feature type="region of interest" description="Disordered" evidence="2">
    <location>
        <begin position="1"/>
        <end position="22"/>
    </location>
</feature>
<dbReference type="EMBL" id="RKHR01000008">
    <property type="protein sequence ID" value="ROR97989.1"/>
    <property type="molecule type" value="Genomic_DNA"/>
</dbReference>
<comment type="similarity">
    <text evidence="1">Belongs to the UPF0213 family.</text>
</comment>
<sequence>MSKQRPEPTSLTNTVTPPAPGSAADWTVYIIRCSDQSLYTGISTDAERRFDEHHETHLRQGNKGAKYFYGRAPVTIVYREQHSSRSAASKREAAIKKLSRSKKLQLIASGK</sequence>
<reference evidence="4 5" key="1">
    <citation type="submission" date="2018-11" db="EMBL/GenBank/DDBJ databases">
        <title>Genomic Encyclopedia of Type Strains, Phase IV (KMG-IV): sequencing the most valuable type-strain genomes for metagenomic binning, comparative biology and taxonomic classification.</title>
        <authorList>
            <person name="Goeker M."/>
        </authorList>
    </citation>
    <scope>NUCLEOTIDE SEQUENCE [LARGE SCALE GENOMIC DNA]</scope>
    <source>
        <strain evidence="4 5">DSM 100316</strain>
    </source>
</reference>
<feature type="domain" description="GIY-YIG" evidence="3">
    <location>
        <begin position="24"/>
        <end position="105"/>
    </location>
</feature>
<evidence type="ECO:0000259" key="3">
    <source>
        <dbReference type="PROSITE" id="PS50164"/>
    </source>
</evidence>
<proteinExistence type="inferred from homology"/>
<keyword evidence="4" id="KW-0540">Nuclease</keyword>
<dbReference type="Proteomes" id="UP000275394">
    <property type="component" value="Unassembled WGS sequence"/>
</dbReference>
<dbReference type="CDD" id="cd10456">
    <property type="entry name" value="GIY-YIG_UPF0213"/>
    <property type="match status" value="1"/>
</dbReference>
<accession>A0A3N2DDX5</accession>
<dbReference type="Gene3D" id="3.40.1440.10">
    <property type="entry name" value="GIY-YIG endonuclease"/>
    <property type="match status" value="1"/>
</dbReference>
<dbReference type="Pfam" id="PF01541">
    <property type="entry name" value="GIY-YIG"/>
    <property type="match status" value="1"/>
</dbReference>
<dbReference type="OrthoDB" id="9797095at2"/>
<evidence type="ECO:0000313" key="5">
    <source>
        <dbReference type="Proteomes" id="UP000275394"/>
    </source>
</evidence>
<organism evidence="4 5">
    <name type="scientific">Sinobacterium caligoides</name>
    <dbReference type="NCBI Taxonomy" id="933926"/>
    <lineage>
        <taxon>Bacteria</taxon>
        <taxon>Pseudomonadati</taxon>
        <taxon>Pseudomonadota</taxon>
        <taxon>Gammaproteobacteria</taxon>
        <taxon>Cellvibrionales</taxon>
        <taxon>Spongiibacteraceae</taxon>
        <taxon>Sinobacterium</taxon>
    </lineage>
</organism>
<keyword evidence="5" id="KW-1185">Reference proteome</keyword>
<dbReference type="InterPro" id="IPR000305">
    <property type="entry name" value="GIY-YIG_endonuc"/>
</dbReference>
<keyword evidence="4" id="KW-0378">Hydrolase</keyword>
<dbReference type="PANTHER" id="PTHR34477:SF1">
    <property type="entry name" value="UPF0213 PROTEIN YHBQ"/>
    <property type="match status" value="1"/>
</dbReference>
<evidence type="ECO:0000256" key="1">
    <source>
        <dbReference type="ARBA" id="ARBA00007435"/>
    </source>
</evidence>
<dbReference type="PANTHER" id="PTHR34477">
    <property type="entry name" value="UPF0213 PROTEIN YHBQ"/>
    <property type="match status" value="1"/>
</dbReference>
<name>A0A3N2DDX5_9GAMM</name>
<dbReference type="SUPFAM" id="SSF82771">
    <property type="entry name" value="GIY-YIG endonuclease"/>
    <property type="match status" value="1"/>
</dbReference>
<dbReference type="InterPro" id="IPR050190">
    <property type="entry name" value="UPF0213_domain"/>
</dbReference>
<dbReference type="RefSeq" id="WP_123713982.1">
    <property type="nucleotide sequence ID" value="NZ_RKHR01000008.1"/>
</dbReference>
<protein>
    <submittedName>
        <fullName evidence="4">Putative endonuclease</fullName>
    </submittedName>
</protein>